<evidence type="ECO:0000313" key="3">
    <source>
        <dbReference type="Proteomes" id="UP000231343"/>
    </source>
</evidence>
<dbReference type="InterPro" id="IPR057666">
    <property type="entry name" value="DrpA_SLOG"/>
</dbReference>
<dbReference type="Proteomes" id="UP000231343">
    <property type="component" value="Unassembled WGS sequence"/>
</dbReference>
<name>A0A2H0XVM0_UNCSA</name>
<reference evidence="2 3" key="1">
    <citation type="submission" date="2017-09" db="EMBL/GenBank/DDBJ databases">
        <title>Depth-based differentiation of microbial function through sediment-hosted aquifers and enrichment of novel symbionts in the deep terrestrial subsurface.</title>
        <authorList>
            <person name="Probst A.J."/>
            <person name="Ladd B."/>
            <person name="Jarett J.K."/>
            <person name="Geller-Mcgrath D.E."/>
            <person name="Sieber C.M."/>
            <person name="Emerson J.B."/>
            <person name="Anantharaman K."/>
            <person name="Thomas B.C."/>
            <person name="Malmstrom R."/>
            <person name="Stieglmeier M."/>
            <person name="Klingl A."/>
            <person name="Woyke T."/>
            <person name="Ryan C.M."/>
            <person name="Banfield J.F."/>
        </authorList>
    </citation>
    <scope>NUCLEOTIDE SEQUENCE [LARGE SCALE GENOMIC DNA]</scope>
    <source>
        <strain evidence="2">CG08_land_8_20_14_0_20_45_16</strain>
    </source>
</reference>
<sequence>MYIHGYGISLDRYSMDIYNICVSICFMGKGVVNMGKHIGIIGSRKLPDNFCSHVGEVISCLLAKGCYVNSGGAIGADSYVISALLRMGKSYRGVIYSAWSYFSGFPYSARKDIGEFAKKGGRIDWGTVLPDPTRQEVVAGLLGRNRRLVENSDALIAYLYGESRGTMYTIKEAIKKGIPIVVFACDPISSRLYQDLDRQVGSQIKILKIGAQSTPNKLFV</sequence>
<dbReference type="AlphaFoldDB" id="A0A2H0XVM0"/>
<dbReference type="EMBL" id="PEYM01000145">
    <property type="protein sequence ID" value="PIS28198.1"/>
    <property type="molecule type" value="Genomic_DNA"/>
</dbReference>
<organism evidence="2 3">
    <name type="scientific">Candidatus Saganbacteria bacterium CG08_land_8_20_14_0_20_45_16</name>
    <dbReference type="NCBI Taxonomy" id="2014293"/>
    <lineage>
        <taxon>Bacteria</taxon>
        <taxon>Bacillati</taxon>
        <taxon>Saganbacteria</taxon>
    </lineage>
</organism>
<protein>
    <recommendedName>
        <fullName evidence="1">Smf/DprA SLOG domain-containing protein</fullName>
    </recommendedName>
</protein>
<gene>
    <name evidence="2" type="ORF">COT42_08750</name>
</gene>
<dbReference type="Pfam" id="PF02481">
    <property type="entry name" value="DNA_processg_A"/>
    <property type="match status" value="1"/>
</dbReference>
<evidence type="ECO:0000259" key="1">
    <source>
        <dbReference type="Pfam" id="PF02481"/>
    </source>
</evidence>
<feature type="domain" description="Smf/DprA SLOG" evidence="1">
    <location>
        <begin position="22"/>
        <end position="184"/>
    </location>
</feature>
<evidence type="ECO:0000313" key="2">
    <source>
        <dbReference type="EMBL" id="PIS28198.1"/>
    </source>
</evidence>
<dbReference type="Gene3D" id="3.40.50.450">
    <property type="match status" value="1"/>
</dbReference>
<comment type="caution">
    <text evidence="2">The sequence shown here is derived from an EMBL/GenBank/DDBJ whole genome shotgun (WGS) entry which is preliminary data.</text>
</comment>
<dbReference type="SUPFAM" id="SSF102405">
    <property type="entry name" value="MCP/YpsA-like"/>
    <property type="match status" value="1"/>
</dbReference>
<proteinExistence type="predicted"/>
<dbReference type="GO" id="GO:0009294">
    <property type="term" value="P:DNA-mediated transformation"/>
    <property type="evidence" value="ECO:0007669"/>
    <property type="project" value="InterPro"/>
</dbReference>
<accession>A0A2H0XVM0</accession>